<dbReference type="SUPFAM" id="SSF51306">
    <property type="entry name" value="LexA/Signal peptidase"/>
    <property type="match status" value="1"/>
</dbReference>
<dbReference type="Gene3D" id="2.10.109.10">
    <property type="entry name" value="Umud Fragment, subunit A"/>
    <property type="match status" value="1"/>
</dbReference>
<accession>A0A9I9DDD1</accession>
<evidence type="ECO:0000256" key="1">
    <source>
        <dbReference type="ARBA" id="ARBA00022670"/>
    </source>
</evidence>
<evidence type="ECO:0000256" key="4">
    <source>
        <dbReference type="SAM" id="Phobius"/>
    </source>
</evidence>
<organism evidence="6">
    <name type="scientific">Cucumis melo</name>
    <name type="common">Muskmelon</name>
    <dbReference type="NCBI Taxonomy" id="3656"/>
    <lineage>
        <taxon>Eukaryota</taxon>
        <taxon>Viridiplantae</taxon>
        <taxon>Streptophyta</taxon>
        <taxon>Embryophyta</taxon>
        <taxon>Tracheophyta</taxon>
        <taxon>Spermatophyta</taxon>
        <taxon>Magnoliopsida</taxon>
        <taxon>eudicotyledons</taxon>
        <taxon>Gunneridae</taxon>
        <taxon>Pentapetalae</taxon>
        <taxon>rosids</taxon>
        <taxon>fabids</taxon>
        <taxon>Cucurbitales</taxon>
        <taxon>Cucurbitaceae</taxon>
        <taxon>Benincaseae</taxon>
        <taxon>Cucumis</taxon>
    </lineage>
</organism>
<dbReference type="PANTHER" id="PTHR43390">
    <property type="entry name" value="SIGNAL PEPTIDASE I"/>
    <property type="match status" value="1"/>
</dbReference>
<feature type="active site" evidence="3">
    <location>
        <position position="220"/>
    </location>
</feature>
<dbReference type="Gramene" id="MELO3C016721.2.1">
    <property type="protein sequence ID" value="MELO3C016721.2.1"/>
    <property type="gene ID" value="MELO3C016721.2"/>
</dbReference>
<keyword evidence="4" id="KW-0472">Membrane</keyword>
<dbReference type="Pfam" id="PF10502">
    <property type="entry name" value="Peptidase_S26"/>
    <property type="match status" value="1"/>
</dbReference>
<dbReference type="GO" id="GO:0010027">
    <property type="term" value="P:thylakoid membrane organization"/>
    <property type="evidence" value="ECO:0007669"/>
    <property type="project" value="TreeGrafter"/>
</dbReference>
<dbReference type="InterPro" id="IPR019756">
    <property type="entry name" value="Pept_S26A_signal_pept_1_Ser-AS"/>
</dbReference>
<dbReference type="EnsemblPlants" id="MELO3C016721.2.1">
    <property type="protein sequence ID" value="MELO3C016721.2.1"/>
    <property type="gene ID" value="MELO3C016721.2"/>
</dbReference>
<protein>
    <recommendedName>
        <fullName evidence="5">Peptidase S26 domain-containing protein</fullName>
    </recommendedName>
</protein>
<keyword evidence="1" id="KW-0645">Protease</keyword>
<keyword evidence="2" id="KW-0378">Hydrolase</keyword>
<dbReference type="GO" id="GO:0004252">
    <property type="term" value="F:serine-type endopeptidase activity"/>
    <property type="evidence" value="ECO:0007669"/>
    <property type="project" value="InterPro"/>
</dbReference>
<evidence type="ECO:0000256" key="3">
    <source>
        <dbReference type="PIRSR" id="PIRSR600223-1"/>
    </source>
</evidence>
<feature type="transmembrane region" description="Helical" evidence="4">
    <location>
        <begin position="349"/>
        <end position="378"/>
    </location>
</feature>
<dbReference type="GO" id="GO:0006465">
    <property type="term" value="P:signal peptide processing"/>
    <property type="evidence" value="ECO:0007669"/>
    <property type="project" value="InterPro"/>
</dbReference>
<evidence type="ECO:0000259" key="5">
    <source>
        <dbReference type="Pfam" id="PF10502"/>
    </source>
</evidence>
<dbReference type="InterPro" id="IPR019533">
    <property type="entry name" value="Peptidase_S26"/>
</dbReference>
<keyword evidence="4" id="KW-1133">Transmembrane helix</keyword>
<dbReference type="InterPro" id="IPR036286">
    <property type="entry name" value="LexA/Signal_pep-like_sf"/>
</dbReference>
<sequence>MAIRVTVSFSGYVAQNLASSAGIRVGNCRAVHECWIRSRLFGSNQKPEFDPAGSVRNYHSDVLPSNSRCWVKNSASALGTIAGEIVDESCRNPIVLGLISLMKSAVGTSVSSPMAMGVFGVSSFEASSIIPFLQGSKTVTGNESISGSAGDEIESYGVFDCVMDEGMSQPPNPSQLEKSSWISRFLNNCSEDAKAIATALTVSVLFRSSLAEPRSIPSSSMYPTLDVGDRILAEKVSYFFRKPSVSDIVIFKAPPILQKIGYKSNDVFIKRIVAKAGDCVEVRDGKLLVNGVAQNEKFILEPLSYNMDPVVIYPAPLLIKHTFNVGEHVHQEIVECYVLYCSLYPKGMFLYWGTIATTVLILITGNLTISDLICLYFLSRSCYHLYSGKPFVLIGSVVEFVSILHTSFYRIIVSIELCSHFAFPGVHFLLKTSSVDQCSDTGHRQKFLIS</sequence>
<feature type="active site" evidence="3">
    <location>
        <position position="270"/>
    </location>
</feature>
<reference evidence="6" key="1">
    <citation type="submission" date="2023-03" db="UniProtKB">
        <authorList>
            <consortium name="EnsemblPlants"/>
        </authorList>
    </citation>
    <scope>IDENTIFICATION</scope>
</reference>
<evidence type="ECO:0000313" key="6">
    <source>
        <dbReference type="EnsemblPlants" id="MELO3C016721.2.1"/>
    </source>
</evidence>
<dbReference type="CDD" id="cd06530">
    <property type="entry name" value="S26_SPase_I"/>
    <property type="match status" value="1"/>
</dbReference>
<feature type="domain" description="Peptidase S26" evidence="5">
    <location>
        <begin position="193"/>
        <end position="301"/>
    </location>
</feature>
<dbReference type="AlphaFoldDB" id="A0A9I9DDD1"/>
<dbReference type="PANTHER" id="PTHR43390:SF2">
    <property type="entry name" value="THYLAKOIDAL PROCESSING PEPTIDASE 2, CHLOROPLASTIC-RELATED"/>
    <property type="match status" value="1"/>
</dbReference>
<dbReference type="InterPro" id="IPR000223">
    <property type="entry name" value="Pept_S26A_signal_pept_1"/>
</dbReference>
<proteinExistence type="predicted"/>
<keyword evidence="4" id="KW-0812">Transmembrane</keyword>
<name>A0A9I9DDD1_CUCME</name>
<dbReference type="PRINTS" id="PR00727">
    <property type="entry name" value="LEADERPTASE"/>
</dbReference>
<dbReference type="NCBIfam" id="TIGR02227">
    <property type="entry name" value="sigpep_I_bact"/>
    <property type="match status" value="1"/>
</dbReference>
<feature type="transmembrane region" description="Helical" evidence="4">
    <location>
        <begin position="390"/>
        <end position="412"/>
    </location>
</feature>
<evidence type="ECO:0000256" key="2">
    <source>
        <dbReference type="ARBA" id="ARBA00022801"/>
    </source>
</evidence>
<dbReference type="GO" id="GO:0009535">
    <property type="term" value="C:chloroplast thylakoid membrane"/>
    <property type="evidence" value="ECO:0007669"/>
    <property type="project" value="TreeGrafter"/>
</dbReference>
<dbReference type="PROSITE" id="PS00501">
    <property type="entry name" value="SPASE_I_1"/>
    <property type="match status" value="1"/>
</dbReference>